<dbReference type="InterPro" id="IPR050639">
    <property type="entry name" value="SSR_resolvase"/>
</dbReference>
<dbReference type="InterPro" id="IPR036162">
    <property type="entry name" value="Resolvase-like_N_sf"/>
</dbReference>
<protein>
    <recommendedName>
        <fullName evidence="3">Recombinase domain-containing protein</fullName>
    </recommendedName>
</protein>
<evidence type="ECO:0000256" key="1">
    <source>
        <dbReference type="SAM" id="Coils"/>
    </source>
</evidence>
<dbReference type="InterPro" id="IPR038109">
    <property type="entry name" value="DNA_bind_recomb_sf"/>
</dbReference>
<dbReference type="EMBL" id="BMNC01000010">
    <property type="protein sequence ID" value="GGN11393.1"/>
    <property type="molecule type" value="Genomic_DNA"/>
</dbReference>
<evidence type="ECO:0000256" key="2">
    <source>
        <dbReference type="SAM" id="MobiDB-lite"/>
    </source>
</evidence>
<dbReference type="SUPFAM" id="SSF53041">
    <property type="entry name" value="Resolvase-like"/>
    <property type="match status" value="1"/>
</dbReference>
<comment type="caution">
    <text evidence="4">The sequence shown here is derived from an EMBL/GenBank/DDBJ whole genome shotgun (WGS) entry which is preliminary data.</text>
</comment>
<dbReference type="PROSITE" id="PS51737">
    <property type="entry name" value="RECOMBINASE_DNA_BIND"/>
    <property type="match status" value="1"/>
</dbReference>
<proteinExistence type="predicted"/>
<evidence type="ECO:0000259" key="3">
    <source>
        <dbReference type="PROSITE" id="PS51737"/>
    </source>
</evidence>
<gene>
    <name evidence="4" type="ORF">GCM10011609_59290</name>
</gene>
<feature type="domain" description="Recombinase" evidence="3">
    <location>
        <begin position="210"/>
        <end position="356"/>
    </location>
</feature>
<dbReference type="Pfam" id="PF00239">
    <property type="entry name" value="Resolvase"/>
    <property type="match status" value="1"/>
</dbReference>
<dbReference type="Pfam" id="PF07508">
    <property type="entry name" value="Recombinase"/>
    <property type="match status" value="1"/>
</dbReference>
<feature type="coiled-coil region" evidence="1">
    <location>
        <begin position="458"/>
        <end position="485"/>
    </location>
</feature>
<dbReference type="InterPro" id="IPR011109">
    <property type="entry name" value="DNA_bind_recombinase_dom"/>
</dbReference>
<organism evidence="4 5">
    <name type="scientific">Lentzea pudingi</name>
    <dbReference type="NCBI Taxonomy" id="1789439"/>
    <lineage>
        <taxon>Bacteria</taxon>
        <taxon>Bacillati</taxon>
        <taxon>Actinomycetota</taxon>
        <taxon>Actinomycetes</taxon>
        <taxon>Pseudonocardiales</taxon>
        <taxon>Pseudonocardiaceae</taxon>
        <taxon>Lentzea</taxon>
    </lineage>
</organism>
<accession>A0ABQ2IHA4</accession>
<sequence>MSQPRTHAVPSGPSGLSDYAVSPLGMPIALLRNEVRVAFLGRTSTDDQQDPRQSMLRQLGNCKASIPESWVIVAHFYDVESGRMELDQRGRGENYERYDIPIARDGGVTDLLDESAHKGRRFDVVICESVSRVARRTYEGLSIERELERAEVPLFASNEPITLSGSRAQRILQRRINQSVAEYEVLNTLEQSWGGLCTHVREGWNIGKPPYGYKAKTYRHPNPTKAAKGRTKTRLEPDGIKAETVTQIAMWRYHQGLGYGAIADLLNADLAKYPPPEPPSKARARGAWSKSSVCDLLRNPKYTGFQVFNRRATRSKRGKVNSPVLWVWSPEPVHEPLIPKWMFDEMTAMRKARQGSRDDDASVHSIATRTYLLRGMVFDACGRRMYGNFRNGRVYYMCSARSNNRGRPDRYSDHAEVVYVREDAIMDGIAAFFADRVFGPERRALLEADLAAVDDRETEQRRAEAERVERALADIERRQAAILRQAQDGDDAFSRGLRQTYNELDEQKQTLVTNTTSIGTTVPIRPTGEDVRLLDALPRLVADLSKAPDLLLRSLFKITQLGVRLNDDHDQLLITLRLPSAHLSEVADSAERIAEAVTVKPETPDQAPNPYADLVGAPDGIRTRTVILLRDLPLPIGLRGRGEPRP</sequence>
<keyword evidence="1" id="KW-0175">Coiled coil</keyword>
<evidence type="ECO:0000313" key="4">
    <source>
        <dbReference type="EMBL" id="GGN11393.1"/>
    </source>
</evidence>
<evidence type="ECO:0000313" key="5">
    <source>
        <dbReference type="Proteomes" id="UP000597656"/>
    </source>
</evidence>
<dbReference type="CDD" id="cd00338">
    <property type="entry name" value="Ser_Recombinase"/>
    <property type="match status" value="1"/>
</dbReference>
<dbReference type="InterPro" id="IPR006119">
    <property type="entry name" value="Resolv_N"/>
</dbReference>
<name>A0ABQ2IHA4_9PSEU</name>
<dbReference type="Gene3D" id="3.90.1750.20">
    <property type="entry name" value="Putative Large Serine Recombinase, Chain B, Domain 2"/>
    <property type="match status" value="1"/>
</dbReference>
<dbReference type="SMART" id="SM00857">
    <property type="entry name" value="Resolvase"/>
    <property type="match status" value="1"/>
</dbReference>
<dbReference type="Gene3D" id="3.40.50.1390">
    <property type="entry name" value="Resolvase, N-terminal catalytic domain"/>
    <property type="match status" value="1"/>
</dbReference>
<dbReference type="PANTHER" id="PTHR30461">
    <property type="entry name" value="DNA-INVERTASE FROM LAMBDOID PROPHAGE"/>
    <property type="match status" value="1"/>
</dbReference>
<keyword evidence="5" id="KW-1185">Reference proteome</keyword>
<feature type="region of interest" description="Disordered" evidence="2">
    <location>
        <begin position="215"/>
        <end position="234"/>
    </location>
</feature>
<dbReference type="Proteomes" id="UP000597656">
    <property type="component" value="Unassembled WGS sequence"/>
</dbReference>
<reference evidence="5" key="1">
    <citation type="journal article" date="2019" name="Int. J. Syst. Evol. Microbiol.">
        <title>The Global Catalogue of Microorganisms (GCM) 10K type strain sequencing project: providing services to taxonomists for standard genome sequencing and annotation.</title>
        <authorList>
            <consortium name="The Broad Institute Genomics Platform"/>
            <consortium name="The Broad Institute Genome Sequencing Center for Infectious Disease"/>
            <person name="Wu L."/>
            <person name="Ma J."/>
        </authorList>
    </citation>
    <scope>NUCLEOTIDE SEQUENCE [LARGE SCALE GENOMIC DNA]</scope>
    <source>
        <strain evidence="5">CGMCC 4.7319</strain>
    </source>
</reference>
<dbReference type="PANTHER" id="PTHR30461:SF23">
    <property type="entry name" value="DNA RECOMBINASE-RELATED"/>
    <property type="match status" value="1"/>
</dbReference>